<comment type="caution">
    <text evidence="1">The sequence shown here is derived from an EMBL/GenBank/DDBJ whole genome shotgun (WGS) entry which is preliminary data.</text>
</comment>
<evidence type="ECO:0000313" key="2">
    <source>
        <dbReference type="Proteomes" id="UP000583800"/>
    </source>
</evidence>
<dbReference type="RefSeq" id="WP_185087193.1">
    <property type="nucleotide sequence ID" value="NZ_JACHJB010000002.1"/>
</dbReference>
<dbReference type="EMBL" id="JACHJB010000002">
    <property type="protein sequence ID" value="MBB6349655.1"/>
    <property type="molecule type" value="Genomic_DNA"/>
</dbReference>
<proteinExistence type="predicted"/>
<accession>A0A7X0F201</accession>
<name>A0A7X0F201_9ACTN</name>
<protein>
    <submittedName>
        <fullName evidence="1">Uncharacterized protein</fullName>
    </submittedName>
</protein>
<keyword evidence="2" id="KW-1185">Reference proteome</keyword>
<gene>
    <name evidence="1" type="ORF">FHU36_006200</name>
</gene>
<evidence type="ECO:0000313" key="1">
    <source>
        <dbReference type="EMBL" id="MBB6349655.1"/>
    </source>
</evidence>
<organism evidence="1 2">
    <name type="scientific">Nonomuraea muscovyensis</name>
    <dbReference type="NCBI Taxonomy" id="1124761"/>
    <lineage>
        <taxon>Bacteria</taxon>
        <taxon>Bacillati</taxon>
        <taxon>Actinomycetota</taxon>
        <taxon>Actinomycetes</taxon>
        <taxon>Streptosporangiales</taxon>
        <taxon>Streptosporangiaceae</taxon>
        <taxon>Nonomuraea</taxon>
    </lineage>
</organism>
<dbReference type="AlphaFoldDB" id="A0A7X0F201"/>
<reference evidence="1 2" key="1">
    <citation type="submission" date="2020-08" db="EMBL/GenBank/DDBJ databases">
        <title>Sequencing the genomes of 1000 actinobacteria strains.</title>
        <authorList>
            <person name="Klenk H.-P."/>
        </authorList>
    </citation>
    <scope>NUCLEOTIDE SEQUENCE [LARGE SCALE GENOMIC DNA]</scope>
    <source>
        <strain evidence="1 2">DSM 45913</strain>
    </source>
</reference>
<dbReference type="Proteomes" id="UP000583800">
    <property type="component" value="Unassembled WGS sequence"/>
</dbReference>
<sequence length="56" mass="6310">MPESFEVKLKRDADARTVLEAAGRLPGMSTAINRECVARSFLERLLTDRDECRSTP</sequence>